<evidence type="ECO:0000313" key="3">
    <source>
        <dbReference type="Proteomes" id="UP001305779"/>
    </source>
</evidence>
<comment type="caution">
    <text evidence="2">The sequence shown here is derived from an EMBL/GenBank/DDBJ whole genome shotgun (WGS) entry which is preliminary data.</text>
</comment>
<protein>
    <recommendedName>
        <fullName evidence="4">NAD(P)-binding protein</fullName>
    </recommendedName>
</protein>
<name>A0ABR0EGB0_ZASCE</name>
<proteinExistence type="predicted"/>
<gene>
    <name evidence="2" type="ORF">PRZ48_008743</name>
</gene>
<dbReference type="PANTHER" id="PTHR47534">
    <property type="entry name" value="YALI0E05731P"/>
    <property type="match status" value="1"/>
</dbReference>
<dbReference type="Proteomes" id="UP001305779">
    <property type="component" value="Unassembled WGS sequence"/>
</dbReference>
<organism evidence="2 3">
    <name type="scientific">Zasmidium cellare</name>
    <name type="common">Wine cellar mold</name>
    <name type="synonym">Racodium cellare</name>
    <dbReference type="NCBI Taxonomy" id="395010"/>
    <lineage>
        <taxon>Eukaryota</taxon>
        <taxon>Fungi</taxon>
        <taxon>Dikarya</taxon>
        <taxon>Ascomycota</taxon>
        <taxon>Pezizomycotina</taxon>
        <taxon>Dothideomycetes</taxon>
        <taxon>Dothideomycetidae</taxon>
        <taxon>Mycosphaerellales</taxon>
        <taxon>Mycosphaerellaceae</taxon>
        <taxon>Zasmidium</taxon>
    </lineage>
</organism>
<dbReference type="Gene3D" id="3.40.50.720">
    <property type="entry name" value="NAD(P)-binding Rossmann-like Domain"/>
    <property type="match status" value="1"/>
</dbReference>
<reference evidence="2 3" key="1">
    <citation type="journal article" date="2023" name="G3 (Bethesda)">
        <title>A chromosome-level genome assembly of Zasmidium syzygii isolated from banana leaves.</title>
        <authorList>
            <person name="van Westerhoven A.C."/>
            <person name="Mehrabi R."/>
            <person name="Talebi R."/>
            <person name="Steentjes M.B.F."/>
            <person name="Corcolon B."/>
            <person name="Chong P.A."/>
            <person name="Kema G.H.J."/>
            <person name="Seidl M.F."/>
        </authorList>
    </citation>
    <scope>NUCLEOTIDE SEQUENCE [LARGE SCALE GENOMIC DNA]</scope>
    <source>
        <strain evidence="2 3">P124</strain>
    </source>
</reference>
<dbReference type="Pfam" id="PF00106">
    <property type="entry name" value="adh_short"/>
    <property type="match status" value="1"/>
</dbReference>
<evidence type="ECO:0000256" key="1">
    <source>
        <dbReference type="ARBA" id="ARBA00023002"/>
    </source>
</evidence>
<accession>A0ABR0EGB0</accession>
<dbReference type="InterPro" id="IPR036291">
    <property type="entry name" value="NAD(P)-bd_dom_sf"/>
</dbReference>
<evidence type="ECO:0000313" key="2">
    <source>
        <dbReference type="EMBL" id="KAK4500554.1"/>
    </source>
</evidence>
<dbReference type="EMBL" id="JAXOVC010000006">
    <property type="protein sequence ID" value="KAK4500554.1"/>
    <property type="molecule type" value="Genomic_DNA"/>
</dbReference>
<keyword evidence="1" id="KW-0560">Oxidoreductase</keyword>
<evidence type="ECO:0008006" key="4">
    <source>
        <dbReference type="Google" id="ProtNLM"/>
    </source>
</evidence>
<dbReference type="InterPro" id="IPR002347">
    <property type="entry name" value="SDR_fam"/>
</dbReference>
<dbReference type="SUPFAM" id="SSF51735">
    <property type="entry name" value="NAD(P)-binding Rossmann-fold domains"/>
    <property type="match status" value="1"/>
</dbReference>
<dbReference type="PANTHER" id="PTHR47534:SF3">
    <property type="entry name" value="ALCOHOL DEHYDROGENASE-LIKE C-TERMINAL DOMAIN-CONTAINING PROTEIN"/>
    <property type="match status" value="1"/>
</dbReference>
<sequence>MVALAAVRAQNASFAAQKHANDVCVFVGATNGIGESTLKAMLTLLATPTVYVVGRSASRWQTQHEQLRQLNTQAKFNFVEAEISTIRGVDEACKQIKTTANKIDYLCMSAGYFPIVGQIKTPEGLEQCFTLSYWSRIRFLHNLLEPLQQSPRPRIMSILAGGHETQLLEHDMGLENSWTIPNFAKQSATMKVLTFHRFAAQNPNMTLIHTWPGFVLTDVERKPKPGASSNFLWRWTFPFLRSLGRVIMSFKAIPLGESGQRHAYLLTNEGFGPGVFRFNEYCEASPKSEILENYVEEGKQEQVWEFTNATWEKALATWKS</sequence>
<keyword evidence="3" id="KW-1185">Reference proteome</keyword>
<dbReference type="InterPro" id="IPR052228">
    <property type="entry name" value="Sec_Metab_Biosynth_Oxidored"/>
</dbReference>